<keyword evidence="2" id="KW-0645">Protease</keyword>
<dbReference type="AlphaFoldDB" id="A0A161GJX8"/>
<organism evidence="6 7">
    <name type="scientific">Frigidibacter mobilis</name>
    <dbReference type="NCBI Taxonomy" id="1335048"/>
    <lineage>
        <taxon>Bacteria</taxon>
        <taxon>Pseudomonadati</taxon>
        <taxon>Pseudomonadota</taxon>
        <taxon>Alphaproteobacteria</taxon>
        <taxon>Rhodobacterales</taxon>
        <taxon>Paracoccaceae</taxon>
        <taxon>Frigidibacter</taxon>
    </lineage>
</organism>
<dbReference type="GO" id="GO:0006508">
    <property type="term" value="P:proteolysis"/>
    <property type="evidence" value="ECO:0007669"/>
    <property type="project" value="UniProtKB-KW"/>
</dbReference>
<name>A0A161GJX8_9RHOB</name>
<feature type="domain" description="NlpC/P60" evidence="5">
    <location>
        <begin position="1"/>
        <end position="132"/>
    </location>
</feature>
<dbReference type="SUPFAM" id="SSF54001">
    <property type="entry name" value="Cysteine proteinases"/>
    <property type="match status" value="1"/>
</dbReference>
<protein>
    <submittedName>
        <fullName evidence="6">Phage tail assembly protein</fullName>
    </submittedName>
</protein>
<dbReference type="STRING" id="1335048.AKL17_2560"/>
<keyword evidence="7" id="KW-1185">Reference proteome</keyword>
<evidence type="ECO:0000256" key="2">
    <source>
        <dbReference type="ARBA" id="ARBA00022670"/>
    </source>
</evidence>
<dbReference type="KEGG" id="daa:AKL17_2560"/>
<evidence type="ECO:0000256" key="4">
    <source>
        <dbReference type="ARBA" id="ARBA00022807"/>
    </source>
</evidence>
<keyword evidence="3" id="KW-0378">Hydrolase</keyword>
<dbReference type="Proteomes" id="UP000076128">
    <property type="component" value="Chromosome"/>
</dbReference>
<evidence type="ECO:0000313" key="6">
    <source>
        <dbReference type="EMBL" id="AMY69803.1"/>
    </source>
</evidence>
<proteinExistence type="inferred from homology"/>
<accession>A0A161GJX8</accession>
<dbReference type="InterPro" id="IPR000064">
    <property type="entry name" value="NLP_P60_dom"/>
</dbReference>
<dbReference type="OrthoDB" id="6058745at2"/>
<reference evidence="6 7" key="1">
    <citation type="submission" date="2015-09" db="EMBL/GenBank/DDBJ databases">
        <title>Complete genome sequence of Defluviimonas alba cai42t isolated from an oilfield in Xinjiang.</title>
        <authorList>
            <person name="Geng S."/>
            <person name="Pan X."/>
            <person name="Wu X."/>
        </authorList>
    </citation>
    <scope>NUCLEOTIDE SEQUENCE [LARGE SCALE GENOMIC DNA]</scope>
    <source>
        <strain evidence="7">cai42</strain>
    </source>
</reference>
<gene>
    <name evidence="6" type="ORF">AKL17_2560</name>
</gene>
<dbReference type="InterPro" id="IPR038765">
    <property type="entry name" value="Papain-like_cys_pep_sf"/>
</dbReference>
<dbReference type="PROSITE" id="PS51935">
    <property type="entry name" value="NLPC_P60"/>
    <property type="match status" value="1"/>
</dbReference>
<sequence length="139" mass="15448">MTHWSTRYLGLPHRDLGRDQTGADCWGLLRLVYAAELGVELPSYAGAYHSTAEAAEIAALIDGAEDWSDWQPVAAEPVSFDAALFRRGPHRSHVGVIVRPGLMLHMAETGARIEDYRLPRWSGRLTGLYRHVSQIRSPA</sequence>
<dbReference type="Gene3D" id="3.90.1720.10">
    <property type="entry name" value="endopeptidase domain like (from Nostoc punctiforme)"/>
    <property type="match status" value="1"/>
</dbReference>
<comment type="similarity">
    <text evidence="1">Belongs to the peptidase C40 family.</text>
</comment>
<evidence type="ECO:0000256" key="1">
    <source>
        <dbReference type="ARBA" id="ARBA00007074"/>
    </source>
</evidence>
<evidence type="ECO:0000313" key="7">
    <source>
        <dbReference type="Proteomes" id="UP000076128"/>
    </source>
</evidence>
<evidence type="ECO:0000256" key="3">
    <source>
        <dbReference type="ARBA" id="ARBA00022801"/>
    </source>
</evidence>
<dbReference type="Pfam" id="PF00877">
    <property type="entry name" value="NLPC_P60"/>
    <property type="match status" value="1"/>
</dbReference>
<dbReference type="RefSeq" id="WP_066813774.1">
    <property type="nucleotide sequence ID" value="NZ_CP012661.1"/>
</dbReference>
<keyword evidence="4" id="KW-0788">Thiol protease</keyword>
<evidence type="ECO:0000259" key="5">
    <source>
        <dbReference type="PROSITE" id="PS51935"/>
    </source>
</evidence>
<dbReference type="GO" id="GO:0008234">
    <property type="term" value="F:cysteine-type peptidase activity"/>
    <property type="evidence" value="ECO:0007669"/>
    <property type="project" value="UniProtKB-KW"/>
</dbReference>
<dbReference type="EMBL" id="CP012661">
    <property type="protein sequence ID" value="AMY69803.1"/>
    <property type="molecule type" value="Genomic_DNA"/>
</dbReference>